<dbReference type="AlphaFoldDB" id="A0AA88YWK4"/>
<organism evidence="1 2">
    <name type="scientific">Pinctada imbricata</name>
    <name type="common">Atlantic pearl-oyster</name>
    <name type="synonym">Pinctada martensii</name>
    <dbReference type="NCBI Taxonomy" id="66713"/>
    <lineage>
        <taxon>Eukaryota</taxon>
        <taxon>Metazoa</taxon>
        <taxon>Spiralia</taxon>
        <taxon>Lophotrochozoa</taxon>
        <taxon>Mollusca</taxon>
        <taxon>Bivalvia</taxon>
        <taxon>Autobranchia</taxon>
        <taxon>Pteriomorphia</taxon>
        <taxon>Pterioida</taxon>
        <taxon>Pterioidea</taxon>
        <taxon>Pteriidae</taxon>
        <taxon>Pinctada</taxon>
    </lineage>
</organism>
<evidence type="ECO:0000313" key="1">
    <source>
        <dbReference type="EMBL" id="KAK3108255.1"/>
    </source>
</evidence>
<sequence length="73" mass="7744">MQGQYEVNSDSKYTPFFIPGDSGSAVFIRETTGSLTCVGIALGKTSYGTAIVTPIGAVLDELHLQDSDVTKFP</sequence>
<proteinExistence type="predicted"/>
<dbReference type="Proteomes" id="UP001186944">
    <property type="component" value="Unassembled WGS sequence"/>
</dbReference>
<comment type="caution">
    <text evidence="1">The sequence shown here is derived from an EMBL/GenBank/DDBJ whole genome shotgun (WGS) entry which is preliminary data.</text>
</comment>
<evidence type="ECO:0000313" key="2">
    <source>
        <dbReference type="Proteomes" id="UP001186944"/>
    </source>
</evidence>
<dbReference type="EMBL" id="VSWD01000001">
    <property type="protein sequence ID" value="KAK3108255.1"/>
    <property type="molecule type" value="Genomic_DNA"/>
</dbReference>
<accession>A0AA88YWK4</accession>
<protein>
    <submittedName>
        <fullName evidence="1">Uncharacterized protein</fullName>
    </submittedName>
</protein>
<name>A0AA88YWK4_PINIB</name>
<keyword evidence="2" id="KW-1185">Reference proteome</keyword>
<gene>
    <name evidence="1" type="ORF">FSP39_004268</name>
</gene>
<reference evidence="1" key="1">
    <citation type="submission" date="2019-08" db="EMBL/GenBank/DDBJ databases">
        <title>The improved chromosome-level genome for the pearl oyster Pinctada fucata martensii using PacBio sequencing and Hi-C.</title>
        <authorList>
            <person name="Zheng Z."/>
        </authorList>
    </citation>
    <scope>NUCLEOTIDE SEQUENCE</scope>
    <source>
        <strain evidence="1">ZZ-2019</strain>
        <tissue evidence="1">Adductor muscle</tissue>
    </source>
</reference>